<feature type="compositionally biased region" description="Basic and acidic residues" evidence="4">
    <location>
        <begin position="274"/>
        <end position="291"/>
    </location>
</feature>
<dbReference type="GO" id="GO:0051666">
    <property type="term" value="P:actin cortical patch localization"/>
    <property type="evidence" value="ECO:0007669"/>
    <property type="project" value="TreeGrafter"/>
</dbReference>
<evidence type="ECO:0000256" key="4">
    <source>
        <dbReference type="SAM" id="MobiDB-lite"/>
    </source>
</evidence>
<feature type="compositionally biased region" description="Low complexity" evidence="4">
    <location>
        <begin position="360"/>
        <end position="376"/>
    </location>
</feature>
<feature type="compositionally biased region" description="Polar residues" evidence="4">
    <location>
        <begin position="307"/>
        <end position="319"/>
    </location>
</feature>
<feature type="compositionally biased region" description="Polar residues" evidence="4">
    <location>
        <begin position="239"/>
        <end position="252"/>
    </location>
</feature>
<dbReference type="InterPro" id="IPR051702">
    <property type="entry name" value="SH3_domain_YSC84-like"/>
</dbReference>
<name>A0A4R0RTE7_9APHY</name>
<dbReference type="InterPro" id="IPR036028">
    <property type="entry name" value="SH3-like_dom_sf"/>
</dbReference>
<evidence type="ECO:0000259" key="5">
    <source>
        <dbReference type="PROSITE" id="PS50002"/>
    </source>
</evidence>
<keyword evidence="2 3" id="KW-0728">SH3 domain</keyword>
<dbReference type="Gene3D" id="2.30.30.40">
    <property type="entry name" value="SH3 Domains"/>
    <property type="match status" value="1"/>
</dbReference>
<dbReference type="GO" id="GO:0035091">
    <property type="term" value="F:phosphatidylinositol binding"/>
    <property type="evidence" value="ECO:0007669"/>
    <property type="project" value="TreeGrafter"/>
</dbReference>
<dbReference type="AlphaFoldDB" id="A0A4R0RTE7"/>
<dbReference type="SUPFAM" id="SSF50044">
    <property type="entry name" value="SH3-domain"/>
    <property type="match status" value="1"/>
</dbReference>
<dbReference type="Pfam" id="PF04366">
    <property type="entry name" value="Ysc84"/>
    <property type="match status" value="1"/>
</dbReference>
<dbReference type="PRINTS" id="PR00452">
    <property type="entry name" value="SH3DOMAIN"/>
</dbReference>
<dbReference type="SMART" id="SM00326">
    <property type="entry name" value="SH3"/>
    <property type="match status" value="1"/>
</dbReference>
<dbReference type="InterPro" id="IPR007461">
    <property type="entry name" value="Ysc84_actin-binding"/>
</dbReference>
<dbReference type="EMBL" id="RWJN01000055">
    <property type="protein sequence ID" value="TCD68859.1"/>
    <property type="molecule type" value="Genomic_DNA"/>
</dbReference>
<dbReference type="GO" id="GO:0030479">
    <property type="term" value="C:actin cortical patch"/>
    <property type="evidence" value="ECO:0007669"/>
    <property type="project" value="TreeGrafter"/>
</dbReference>
<evidence type="ECO:0000256" key="3">
    <source>
        <dbReference type="PROSITE-ProRule" id="PRU00192"/>
    </source>
</evidence>
<gene>
    <name evidence="6" type="ORF">EIP91_009573</name>
</gene>
<comment type="caution">
    <text evidence="6">The sequence shown here is derived from an EMBL/GenBank/DDBJ whole genome shotgun (WGS) entry which is preliminary data.</text>
</comment>
<feature type="region of interest" description="Disordered" evidence="4">
    <location>
        <begin position="234"/>
        <end position="445"/>
    </location>
</feature>
<feature type="compositionally biased region" description="Acidic residues" evidence="4">
    <location>
        <begin position="345"/>
        <end position="355"/>
    </location>
</feature>
<sequence>MKFNTPLPQALPKECQKASKIFRSFVDGANNGLDGVIPRSVLDNARGFAIFTVVKAGFLFSARAGSGVVIARLDDGTWSPPSAIGTAGVGFGGQAGAEVTDFLVVLNSKSAVRSFMSAGSITLGGNLSIAVGPLGRNGEATGSLNTSGKVAAMYSYSKTRGLFGGISLEGSVIMERQDANAIAYRSDVTARMLLSGSVDVPDWAKVLTQTLEDCTGMPGGRKWVQDLSSHNTGGGSYMFNGQASPSLDSSGPATLKKKERPGYFRRTSSNSMWDFRDRSQDHISPIDDEPHNGAASRYSPPQAHAPRSTTTPFFETQFDSDFVPDSQLRKHPKLTPSPTRARGDYDDENDDPFGDEESRYSTSPPSYTYSGRPSSSVNRDFSHRRATSAYTPKPMYPNSASTTGTSGSRRGHGGSVSSRSDIEPSDWIEDLDGRPPPGSDVRARPKIFPSKSKAEIELEKPLNPNDGVARAVALYDFKAVQDGDLSFNKGQVITVKYMNDNADTWWLGRVDGKEGIFPANFVEVV</sequence>
<organism evidence="6 7">
    <name type="scientific">Steccherinum ochraceum</name>
    <dbReference type="NCBI Taxonomy" id="92696"/>
    <lineage>
        <taxon>Eukaryota</taxon>
        <taxon>Fungi</taxon>
        <taxon>Dikarya</taxon>
        <taxon>Basidiomycota</taxon>
        <taxon>Agaricomycotina</taxon>
        <taxon>Agaricomycetes</taxon>
        <taxon>Polyporales</taxon>
        <taxon>Steccherinaceae</taxon>
        <taxon>Steccherinum</taxon>
    </lineage>
</organism>
<feature type="domain" description="SH3" evidence="5">
    <location>
        <begin position="466"/>
        <end position="525"/>
    </location>
</feature>
<feature type="compositionally biased region" description="Low complexity" evidence="4">
    <location>
        <begin position="399"/>
        <end position="408"/>
    </location>
</feature>
<dbReference type="Proteomes" id="UP000292702">
    <property type="component" value="Unassembled WGS sequence"/>
</dbReference>
<reference evidence="6 7" key="1">
    <citation type="submission" date="2018-11" db="EMBL/GenBank/DDBJ databases">
        <title>Genome assembly of Steccherinum ochraceum LE-BIN_3174, the white-rot fungus of the Steccherinaceae family (The Residual Polyporoid clade, Polyporales, Basidiomycota).</title>
        <authorList>
            <person name="Fedorova T.V."/>
            <person name="Glazunova O.A."/>
            <person name="Landesman E.O."/>
            <person name="Moiseenko K.V."/>
            <person name="Psurtseva N.V."/>
            <person name="Savinova O.S."/>
            <person name="Shakhova N.V."/>
            <person name="Tyazhelova T.V."/>
            <person name="Vasina D.V."/>
        </authorList>
    </citation>
    <scope>NUCLEOTIDE SEQUENCE [LARGE SCALE GENOMIC DNA]</scope>
    <source>
        <strain evidence="6 7">LE-BIN_3174</strain>
    </source>
</reference>
<dbReference type="InterPro" id="IPR033643">
    <property type="entry name" value="SYLF_SH3YL1-like"/>
</dbReference>
<dbReference type="OrthoDB" id="443981at2759"/>
<dbReference type="GO" id="GO:0051017">
    <property type="term" value="P:actin filament bundle assembly"/>
    <property type="evidence" value="ECO:0007669"/>
    <property type="project" value="TreeGrafter"/>
</dbReference>
<dbReference type="Pfam" id="PF00018">
    <property type="entry name" value="SH3_1"/>
    <property type="match status" value="1"/>
</dbReference>
<proteinExistence type="inferred from homology"/>
<evidence type="ECO:0000256" key="1">
    <source>
        <dbReference type="ARBA" id="ARBA00007761"/>
    </source>
</evidence>
<dbReference type="STRING" id="92696.A0A4R0RTE7"/>
<dbReference type="PANTHER" id="PTHR15629">
    <property type="entry name" value="SH3YL1 PROTEIN"/>
    <property type="match status" value="1"/>
</dbReference>
<dbReference type="PANTHER" id="PTHR15629:SF2">
    <property type="entry name" value="SH3 DOMAIN-CONTAINING YSC84-LIKE PROTEIN 1"/>
    <property type="match status" value="1"/>
</dbReference>
<protein>
    <recommendedName>
        <fullName evidence="5">SH3 domain-containing protein</fullName>
    </recommendedName>
</protein>
<keyword evidence="7" id="KW-1185">Reference proteome</keyword>
<evidence type="ECO:0000256" key="2">
    <source>
        <dbReference type="ARBA" id="ARBA00022443"/>
    </source>
</evidence>
<dbReference type="CDD" id="cd11525">
    <property type="entry name" value="SYLF_SH3YL1_like"/>
    <property type="match status" value="1"/>
</dbReference>
<evidence type="ECO:0000313" key="7">
    <source>
        <dbReference type="Proteomes" id="UP000292702"/>
    </source>
</evidence>
<comment type="similarity">
    <text evidence="1">Belongs to the SH3YL1 family.</text>
</comment>
<dbReference type="GO" id="GO:0051015">
    <property type="term" value="F:actin filament binding"/>
    <property type="evidence" value="ECO:0007669"/>
    <property type="project" value="TreeGrafter"/>
</dbReference>
<evidence type="ECO:0000313" key="6">
    <source>
        <dbReference type="EMBL" id="TCD68859.1"/>
    </source>
</evidence>
<dbReference type="PROSITE" id="PS50002">
    <property type="entry name" value="SH3"/>
    <property type="match status" value="1"/>
</dbReference>
<dbReference type="InterPro" id="IPR001452">
    <property type="entry name" value="SH3_domain"/>
</dbReference>
<accession>A0A4R0RTE7</accession>